<feature type="non-terminal residue" evidence="1">
    <location>
        <position position="1"/>
    </location>
</feature>
<dbReference type="EMBL" id="JAHLJV010000155">
    <property type="protein sequence ID" value="KAK1566164.1"/>
    <property type="molecule type" value="Genomic_DNA"/>
</dbReference>
<evidence type="ECO:0000313" key="2">
    <source>
        <dbReference type="Proteomes" id="UP001230504"/>
    </source>
</evidence>
<reference evidence="1" key="1">
    <citation type="submission" date="2021-06" db="EMBL/GenBank/DDBJ databases">
        <title>Comparative genomics, transcriptomics and evolutionary studies reveal genomic signatures of adaptation to plant cell wall in hemibiotrophic fungi.</title>
        <authorList>
            <consortium name="DOE Joint Genome Institute"/>
            <person name="Baroncelli R."/>
            <person name="Diaz J.F."/>
            <person name="Benocci T."/>
            <person name="Peng M."/>
            <person name="Battaglia E."/>
            <person name="Haridas S."/>
            <person name="Andreopoulos W."/>
            <person name="Labutti K."/>
            <person name="Pangilinan J."/>
            <person name="Floch G.L."/>
            <person name="Makela M.R."/>
            <person name="Henrissat B."/>
            <person name="Grigoriev I.V."/>
            <person name="Crouch J.A."/>
            <person name="De Vries R.P."/>
            <person name="Sukno S.A."/>
            <person name="Thon M.R."/>
        </authorList>
    </citation>
    <scope>NUCLEOTIDE SEQUENCE</scope>
    <source>
        <strain evidence="1">CBS 125086</strain>
    </source>
</reference>
<dbReference type="AlphaFoldDB" id="A0AAD8UXU6"/>
<evidence type="ECO:0000313" key="1">
    <source>
        <dbReference type="EMBL" id="KAK1566164.1"/>
    </source>
</evidence>
<proteinExistence type="predicted"/>
<dbReference type="RefSeq" id="XP_060407368.1">
    <property type="nucleotide sequence ID" value="XM_060556105.1"/>
</dbReference>
<accession>A0AAD8UXU6</accession>
<protein>
    <submittedName>
        <fullName evidence="1">Uncharacterized protein</fullName>
    </submittedName>
</protein>
<gene>
    <name evidence="1" type="ORF">LY79DRAFT_529292</name>
</gene>
<dbReference type="GeneID" id="85440345"/>
<name>A0AAD8UXU6_9PEZI</name>
<organism evidence="1 2">
    <name type="scientific">Colletotrichum navitas</name>
    <dbReference type="NCBI Taxonomy" id="681940"/>
    <lineage>
        <taxon>Eukaryota</taxon>
        <taxon>Fungi</taxon>
        <taxon>Dikarya</taxon>
        <taxon>Ascomycota</taxon>
        <taxon>Pezizomycotina</taxon>
        <taxon>Sordariomycetes</taxon>
        <taxon>Hypocreomycetidae</taxon>
        <taxon>Glomerellales</taxon>
        <taxon>Glomerellaceae</taxon>
        <taxon>Colletotrichum</taxon>
        <taxon>Colletotrichum graminicola species complex</taxon>
    </lineage>
</organism>
<comment type="caution">
    <text evidence="1">The sequence shown here is derived from an EMBL/GenBank/DDBJ whole genome shotgun (WGS) entry which is preliminary data.</text>
</comment>
<sequence length="128" mass="14330">YICALHHQIQASIVSFDVRTSYEFVGAENPCSSLPDGTAEGSLLLAWTKYTRKWMQSFRDISASGLGSFLTVLDFLTARPDVRAHRNYMFLRPLMQPSDRVATLKTLCGRDWELASQEAETVGRKGGI</sequence>
<dbReference type="Proteomes" id="UP001230504">
    <property type="component" value="Unassembled WGS sequence"/>
</dbReference>
<keyword evidence="2" id="KW-1185">Reference proteome</keyword>